<dbReference type="STRING" id="407821.A0A087U941"/>
<evidence type="ECO:0000256" key="16">
    <source>
        <dbReference type="ARBA" id="ARBA00032550"/>
    </source>
</evidence>
<proteinExistence type="inferred from homology"/>
<dbReference type="InterPro" id="IPR019173">
    <property type="entry name" value="NADH_UbQ_OxRdtase_B5_su"/>
</dbReference>
<dbReference type="OMA" id="HHHMTIK"/>
<keyword evidence="8 17" id="KW-0812">Transmembrane</keyword>
<name>A0A087U941_STEMI</name>
<evidence type="ECO:0000313" key="18">
    <source>
        <dbReference type="EMBL" id="KFM73880.1"/>
    </source>
</evidence>
<evidence type="ECO:0000256" key="15">
    <source>
        <dbReference type="ARBA" id="ARBA00032395"/>
    </source>
</evidence>
<evidence type="ECO:0000256" key="8">
    <source>
        <dbReference type="ARBA" id="ARBA00022692"/>
    </source>
</evidence>
<evidence type="ECO:0000256" key="12">
    <source>
        <dbReference type="ARBA" id="ARBA00022989"/>
    </source>
</evidence>
<dbReference type="GO" id="GO:0005743">
    <property type="term" value="C:mitochondrial inner membrane"/>
    <property type="evidence" value="ECO:0007669"/>
    <property type="project" value="UniProtKB-SubCell"/>
</dbReference>
<evidence type="ECO:0000256" key="2">
    <source>
        <dbReference type="ARBA" id="ARBA00004434"/>
    </source>
</evidence>
<evidence type="ECO:0000256" key="14">
    <source>
        <dbReference type="ARBA" id="ARBA00023136"/>
    </source>
</evidence>
<accession>A0A087U941</accession>
<keyword evidence="7" id="KW-0679">Respiratory chain</keyword>
<evidence type="ECO:0000256" key="4">
    <source>
        <dbReference type="ARBA" id="ARBA00011533"/>
    </source>
</evidence>
<gene>
    <name evidence="18" type="ORF">X975_11496</name>
</gene>
<keyword evidence="18" id="KW-0830">Ubiquinone</keyword>
<dbReference type="PANTHER" id="PTHR13178:SF0">
    <property type="entry name" value="NADH DEHYDROGENASE [UBIQUINONE] 1 BETA SUBCOMPLEX SUBUNIT 5, MITOCHONDRIAL"/>
    <property type="match status" value="1"/>
</dbReference>
<evidence type="ECO:0000256" key="17">
    <source>
        <dbReference type="SAM" id="Phobius"/>
    </source>
</evidence>
<comment type="similarity">
    <text evidence="3">Belongs to the complex I NDUFB5 subunit family.</text>
</comment>
<dbReference type="AlphaFoldDB" id="A0A087U941"/>
<comment type="function">
    <text evidence="1">Accessory subunit of the mitochondrial membrane respiratory chain NADH dehydrogenase (Complex I), that is believed not to be involved in catalysis. Complex I functions in the transfer of electrons from NADH to the respiratory chain. The immediate electron acceptor for the enzyme is believed to be ubiquinone.</text>
</comment>
<keyword evidence="14 17" id="KW-0472">Membrane</keyword>
<keyword evidence="6" id="KW-0813">Transport</keyword>
<evidence type="ECO:0000256" key="13">
    <source>
        <dbReference type="ARBA" id="ARBA00023128"/>
    </source>
</evidence>
<organism evidence="18 19">
    <name type="scientific">Stegodyphus mimosarum</name>
    <name type="common">African social velvet spider</name>
    <dbReference type="NCBI Taxonomy" id="407821"/>
    <lineage>
        <taxon>Eukaryota</taxon>
        <taxon>Metazoa</taxon>
        <taxon>Ecdysozoa</taxon>
        <taxon>Arthropoda</taxon>
        <taxon>Chelicerata</taxon>
        <taxon>Arachnida</taxon>
        <taxon>Araneae</taxon>
        <taxon>Araneomorphae</taxon>
        <taxon>Entelegynae</taxon>
        <taxon>Eresoidea</taxon>
        <taxon>Eresidae</taxon>
        <taxon>Stegodyphus</taxon>
    </lineage>
</organism>
<keyword evidence="11" id="KW-0249">Electron transport</keyword>
<keyword evidence="12 17" id="KW-1133">Transmembrane helix</keyword>
<dbReference type="OrthoDB" id="9995605at2759"/>
<comment type="subunit">
    <text evidence="4">Complex I is composed of 45 different subunits.</text>
</comment>
<sequence length="189" mass="22496">MSVLSTFLRVSSLANAFKGSIIAKSLVSKHQNAFKQAFRNMSGGDDDRTMYITPTRYQYTIFKDNVHFYFMIAVVPLGLLILYCNIFIGPATLTEIPEGYEPKHWEYYKHPISRFIAKYFFDDPQISYEQTLHYLHDCLQKYEWSNTIDKAKYLMATRDDYKAWYFMPSDQGRHHRYARKLYDELEESR</sequence>
<feature type="non-terminal residue" evidence="18">
    <location>
        <position position="189"/>
    </location>
</feature>
<dbReference type="Pfam" id="PF09781">
    <property type="entry name" value="NDUF_B5"/>
    <property type="match status" value="1"/>
</dbReference>
<comment type="subcellular location">
    <subcellularLocation>
        <location evidence="2">Mitochondrion inner membrane</location>
        <topology evidence="2">Single-pass membrane protein</topology>
    </subcellularLocation>
</comment>
<keyword evidence="9" id="KW-0999">Mitochondrion inner membrane</keyword>
<evidence type="ECO:0000256" key="1">
    <source>
        <dbReference type="ARBA" id="ARBA00003195"/>
    </source>
</evidence>
<keyword evidence="10" id="KW-0809">Transit peptide</keyword>
<evidence type="ECO:0000313" key="19">
    <source>
        <dbReference type="Proteomes" id="UP000054359"/>
    </source>
</evidence>
<evidence type="ECO:0000256" key="9">
    <source>
        <dbReference type="ARBA" id="ARBA00022792"/>
    </source>
</evidence>
<dbReference type="EMBL" id="KK118801">
    <property type="protein sequence ID" value="KFM73880.1"/>
    <property type="molecule type" value="Genomic_DNA"/>
</dbReference>
<reference evidence="18 19" key="1">
    <citation type="submission" date="2013-11" db="EMBL/GenBank/DDBJ databases">
        <title>Genome sequencing of Stegodyphus mimosarum.</title>
        <authorList>
            <person name="Bechsgaard J."/>
        </authorList>
    </citation>
    <scope>NUCLEOTIDE SEQUENCE [LARGE SCALE GENOMIC DNA]</scope>
</reference>
<feature type="transmembrane region" description="Helical" evidence="17">
    <location>
        <begin position="66"/>
        <end position="88"/>
    </location>
</feature>
<keyword evidence="13" id="KW-0496">Mitochondrion</keyword>
<protein>
    <recommendedName>
        <fullName evidence="5">NADH dehydrogenase [ubiquinone] 1 beta subcomplex subunit 5, mitochondrial</fullName>
    </recommendedName>
    <alternativeName>
        <fullName evidence="16">Complex I-SGDH</fullName>
    </alternativeName>
    <alternativeName>
        <fullName evidence="15">NADH-ubiquinone oxidoreductase SGDH subunit</fullName>
    </alternativeName>
</protein>
<evidence type="ECO:0000256" key="10">
    <source>
        <dbReference type="ARBA" id="ARBA00022946"/>
    </source>
</evidence>
<keyword evidence="19" id="KW-1185">Reference proteome</keyword>
<evidence type="ECO:0000256" key="7">
    <source>
        <dbReference type="ARBA" id="ARBA00022660"/>
    </source>
</evidence>
<dbReference type="Proteomes" id="UP000054359">
    <property type="component" value="Unassembled WGS sequence"/>
</dbReference>
<evidence type="ECO:0000256" key="3">
    <source>
        <dbReference type="ARBA" id="ARBA00007152"/>
    </source>
</evidence>
<evidence type="ECO:0000256" key="6">
    <source>
        <dbReference type="ARBA" id="ARBA00022448"/>
    </source>
</evidence>
<evidence type="ECO:0000256" key="5">
    <source>
        <dbReference type="ARBA" id="ARBA00015175"/>
    </source>
</evidence>
<evidence type="ECO:0000256" key="11">
    <source>
        <dbReference type="ARBA" id="ARBA00022982"/>
    </source>
</evidence>
<dbReference type="PANTHER" id="PTHR13178">
    <property type="entry name" value="NADH-UBIQUINONE OXIDOREDUCTASE SGDH SUBUNIT"/>
    <property type="match status" value="1"/>
</dbReference>